<dbReference type="Pfam" id="PF00296">
    <property type="entry name" value="Bac_luciferase"/>
    <property type="match status" value="1"/>
</dbReference>
<evidence type="ECO:0000256" key="1">
    <source>
        <dbReference type="ARBA" id="ARBA00023002"/>
    </source>
</evidence>
<keyword evidence="4" id="KW-1185">Reference proteome</keyword>
<dbReference type="Gene3D" id="3.20.20.30">
    <property type="entry name" value="Luciferase-like domain"/>
    <property type="match status" value="1"/>
</dbReference>
<evidence type="ECO:0000259" key="2">
    <source>
        <dbReference type="Pfam" id="PF00296"/>
    </source>
</evidence>
<dbReference type="InterPro" id="IPR050564">
    <property type="entry name" value="F420-G6PD/mer"/>
</dbReference>
<evidence type="ECO:0000313" key="4">
    <source>
        <dbReference type="Proteomes" id="UP001164965"/>
    </source>
</evidence>
<dbReference type="InterPro" id="IPR011251">
    <property type="entry name" value="Luciferase-like_dom"/>
</dbReference>
<organism evidence="3 4">
    <name type="scientific">Rhodococcus antarcticus</name>
    <dbReference type="NCBI Taxonomy" id="2987751"/>
    <lineage>
        <taxon>Bacteria</taxon>
        <taxon>Bacillati</taxon>
        <taxon>Actinomycetota</taxon>
        <taxon>Actinomycetes</taxon>
        <taxon>Mycobacteriales</taxon>
        <taxon>Nocardiaceae</taxon>
        <taxon>Rhodococcus</taxon>
    </lineage>
</organism>
<accession>A0ABY6P2S4</accession>
<dbReference type="EMBL" id="CP110615">
    <property type="protein sequence ID" value="UZJ25945.1"/>
    <property type="molecule type" value="Genomic_DNA"/>
</dbReference>
<dbReference type="RefSeq" id="WP_265384049.1">
    <property type="nucleotide sequence ID" value="NZ_CP110615.1"/>
</dbReference>
<evidence type="ECO:0000313" key="3">
    <source>
        <dbReference type="EMBL" id="UZJ25945.1"/>
    </source>
</evidence>
<dbReference type="PANTHER" id="PTHR43244:SF1">
    <property type="entry name" value="5,10-METHYLENETETRAHYDROMETHANOPTERIN REDUCTASE"/>
    <property type="match status" value="1"/>
</dbReference>
<name>A0ABY6P2S4_9NOCA</name>
<dbReference type="InterPro" id="IPR036661">
    <property type="entry name" value="Luciferase-like_sf"/>
</dbReference>
<dbReference type="PANTHER" id="PTHR43244">
    <property type="match status" value="1"/>
</dbReference>
<reference evidence="3" key="1">
    <citation type="submission" date="2022-10" db="EMBL/GenBank/DDBJ databases">
        <title>Rhodococcus sp.75.</title>
        <authorList>
            <person name="Sun M."/>
        </authorList>
    </citation>
    <scope>NUCLEOTIDE SEQUENCE</scope>
    <source>
        <strain evidence="3">75</strain>
    </source>
</reference>
<keyword evidence="1" id="KW-0560">Oxidoreductase</keyword>
<dbReference type="CDD" id="cd01097">
    <property type="entry name" value="Tetrahydromethanopterin_reductase"/>
    <property type="match status" value="1"/>
</dbReference>
<feature type="domain" description="Luciferase-like" evidence="2">
    <location>
        <begin position="15"/>
        <end position="259"/>
    </location>
</feature>
<protein>
    <submittedName>
        <fullName evidence="3">LLM class flavin-dependent oxidoreductase</fullName>
    </submittedName>
</protein>
<dbReference type="Proteomes" id="UP001164965">
    <property type="component" value="Chromosome"/>
</dbReference>
<sequence>MTRTGAIFLPAWAPETLLPLARAADEAGVDELWVWEDCFQQSGVAAASACLAATTRIDVGIGLMPAPLRTVALTAMEIATLQRLFPGRFRPGIGHGVQSWMGQAGVRAASPLTLLDEQLTALRALLDGQRVSTRGRYVHLDDVALDWPPLQRVPVLAGAEGPRSLQLSGALADGTLLPAGTTVDRLRAAREQIDIGRERAGRTDHHDVTVFVPVATGPGAQQRLDACQARWGFDGPGWGAAGDAEQVAQALRGWAGAGADAVALQPTDDDPDPASFMAFAAEVGLLLS</sequence>
<gene>
    <name evidence="3" type="ORF">RHODO2019_05795</name>
</gene>
<dbReference type="SUPFAM" id="SSF51679">
    <property type="entry name" value="Bacterial luciferase-like"/>
    <property type="match status" value="1"/>
</dbReference>
<proteinExistence type="predicted"/>